<evidence type="ECO:0000259" key="11">
    <source>
        <dbReference type="Pfam" id="PF05609"/>
    </source>
</evidence>
<evidence type="ECO:0000256" key="9">
    <source>
        <dbReference type="ARBA" id="ARBA00037847"/>
    </source>
</evidence>
<evidence type="ECO:0000313" key="13">
    <source>
        <dbReference type="Proteomes" id="UP000261660"/>
    </source>
</evidence>
<evidence type="ECO:0000313" key="12">
    <source>
        <dbReference type="Ensembl" id="ENSLBEP00000024149.1"/>
    </source>
</evidence>
<comment type="subcellular location">
    <subcellularLocation>
        <location evidence="9">Endomembrane system</location>
        <topology evidence="9">Single-pass membrane protein</topology>
    </subcellularLocation>
    <subcellularLocation>
        <location evidence="1">Nucleus envelope</location>
    </subcellularLocation>
</comment>
<sequence>SQEPLIKRRHVNNLPNQKDAARNTACEGESPARVVKPEMFADQLSLLETQFPSQQAEVWKRIKIHLEKHLQSAQPTEPVSLILTAGLRAERSLHCLAQGLASSYSSALNTSVLHIDGVSKASQDSDKVKLDIDKELLAAFEGDKPVAVIHRFEELPPGSTLIFYRYCDHENAAYKRVFLLFTVLLPQDEVGADVSLRDLEEMVHDFVKKRLVGSSSPTDFNEMDNDKFSGLWSRISHLVLPVVSEKVVEQKGC</sequence>
<keyword evidence="8" id="KW-0539">Nucleus</keyword>
<evidence type="ECO:0000256" key="6">
    <source>
        <dbReference type="ARBA" id="ARBA00023136"/>
    </source>
</evidence>
<reference evidence="12" key="1">
    <citation type="submission" date="2025-08" db="UniProtKB">
        <authorList>
            <consortium name="Ensembl"/>
        </authorList>
    </citation>
    <scope>IDENTIFICATION</scope>
</reference>
<evidence type="ECO:0000256" key="10">
    <source>
        <dbReference type="SAM" id="MobiDB-lite"/>
    </source>
</evidence>
<keyword evidence="5" id="KW-1133">Transmembrane helix</keyword>
<name>A0A3Q3FXS7_9LABR</name>
<evidence type="ECO:0000256" key="1">
    <source>
        <dbReference type="ARBA" id="ARBA00004259"/>
    </source>
</evidence>
<dbReference type="GO" id="GO:0061024">
    <property type="term" value="P:membrane organization"/>
    <property type="evidence" value="ECO:0007669"/>
    <property type="project" value="TreeGrafter"/>
</dbReference>
<dbReference type="Pfam" id="PF05609">
    <property type="entry name" value="LAP1_C"/>
    <property type="match status" value="1"/>
</dbReference>
<dbReference type="PANTHER" id="PTHR18843">
    <property type="entry name" value="TORSIN-1A-INTERACTING PROTEIN"/>
    <property type="match status" value="1"/>
</dbReference>
<dbReference type="Proteomes" id="UP000261660">
    <property type="component" value="Unplaced"/>
</dbReference>
<keyword evidence="13" id="KW-1185">Reference proteome</keyword>
<dbReference type="Ensembl" id="ENSLBET00000025403.1">
    <property type="protein sequence ID" value="ENSLBEP00000024149.1"/>
    <property type="gene ID" value="ENSLBEG00000018500.1"/>
</dbReference>
<dbReference type="GeneTree" id="ENSGT00390000012166"/>
<dbReference type="PANTHER" id="PTHR18843:SF7">
    <property type="entry name" value="LAMINA-ASSOCIATED POLYPEPTIDE 1B ISOFORM 1-RELATED"/>
    <property type="match status" value="1"/>
</dbReference>
<proteinExistence type="inferred from homology"/>
<dbReference type="GO" id="GO:0005635">
    <property type="term" value="C:nuclear envelope"/>
    <property type="evidence" value="ECO:0007669"/>
    <property type="project" value="UniProtKB-SubCell"/>
</dbReference>
<evidence type="ECO:0000256" key="5">
    <source>
        <dbReference type="ARBA" id="ARBA00022989"/>
    </source>
</evidence>
<dbReference type="Gene3D" id="3.40.50.12190">
    <property type="match status" value="1"/>
</dbReference>
<feature type="domain" description="Torsin-1A-interacting protein 1/2 AAA+ activator" evidence="11">
    <location>
        <begin position="38"/>
        <end position="253"/>
    </location>
</feature>
<keyword evidence="6" id="KW-0472">Membrane</keyword>
<comment type="similarity">
    <text evidence="2">Belongs to the TOR1AIP family.</text>
</comment>
<evidence type="ECO:0000256" key="3">
    <source>
        <dbReference type="ARBA" id="ARBA00022553"/>
    </source>
</evidence>
<evidence type="ECO:0000256" key="2">
    <source>
        <dbReference type="ARBA" id="ARBA00007860"/>
    </source>
</evidence>
<dbReference type="InterPro" id="IPR008662">
    <property type="entry name" value="TOIP1/2"/>
</dbReference>
<feature type="region of interest" description="Disordered" evidence="10">
    <location>
        <begin position="1"/>
        <end position="30"/>
    </location>
</feature>
<keyword evidence="3" id="KW-0597">Phosphoprotein</keyword>
<dbReference type="STRING" id="56723.ENSLBEP00000024149"/>
<keyword evidence="7" id="KW-0325">Glycoprotein</keyword>
<protein>
    <recommendedName>
        <fullName evidence="11">Torsin-1A-interacting protein 1/2 AAA+ activator domain-containing protein</fullName>
    </recommendedName>
</protein>
<organism evidence="12 13">
    <name type="scientific">Labrus bergylta</name>
    <name type="common">ballan wrasse</name>
    <dbReference type="NCBI Taxonomy" id="56723"/>
    <lineage>
        <taxon>Eukaryota</taxon>
        <taxon>Metazoa</taxon>
        <taxon>Chordata</taxon>
        <taxon>Craniata</taxon>
        <taxon>Vertebrata</taxon>
        <taxon>Euteleostomi</taxon>
        <taxon>Actinopterygii</taxon>
        <taxon>Neopterygii</taxon>
        <taxon>Teleostei</taxon>
        <taxon>Neoteleostei</taxon>
        <taxon>Acanthomorphata</taxon>
        <taxon>Eupercaria</taxon>
        <taxon>Labriformes</taxon>
        <taxon>Labridae</taxon>
        <taxon>Labrus</taxon>
    </lineage>
</organism>
<dbReference type="GO" id="GO:0016020">
    <property type="term" value="C:membrane"/>
    <property type="evidence" value="ECO:0007669"/>
    <property type="project" value="TreeGrafter"/>
</dbReference>
<accession>A0A3Q3FXS7</accession>
<reference evidence="12" key="2">
    <citation type="submission" date="2025-09" db="UniProtKB">
        <authorList>
            <consortium name="Ensembl"/>
        </authorList>
    </citation>
    <scope>IDENTIFICATION</scope>
</reference>
<evidence type="ECO:0000256" key="8">
    <source>
        <dbReference type="ARBA" id="ARBA00023242"/>
    </source>
</evidence>
<dbReference type="InterPro" id="IPR038599">
    <property type="entry name" value="LAP1C-like_C_sf"/>
</dbReference>
<dbReference type="InParanoid" id="A0A3Q3FXS7"/>
<dbReference type="InterPro" id="IPR046753">
    <property type="entry name" value="TOIP1/2_C"/>
</dbReference>
<evidence type="ECO:0000256" key="7">
    <source>
        <dbReference type="ARBA" id="ARBA00023180"/>
    </source>
</evidence>
<keyword evidence="4" id="KW-0812">Transmembrane</keyword>
<dbReference type="AlphaFoldDB" id="A0A3Q3FXS7"/>
<evidence type="ECO:0000256" key="4">
    <source>
        <dbReference type="ARBA" id="ARBA00022692"/>
    </source>
</evidence>
<dbReference type="GO" id="GO:0001671">
    <property type="term" value="F:ATPase activator activity"/>
    <property type="evidence" value="ECO:0007669"/>
    <property type="project" value="InterPro"/>
</dbReference>